<gene>
    <name evidence="2" type="ORF">ETD96_23775</name>
</gene>
<dbReference type="EMBL" id="VCKZ01000186">
    <property type="protein sequence ID" value="TMR35128.1"/>
    <property type="molecule type" value="Genomic_DNA"/>
</dbReference>
<keyword evidence="3" id="KW-1185">Reference proteome</keyword>
<dbReference type="PANTHER" id="PTHR23248">
    <property type="entry name" value="PHOSPHOLIPID SCRAMBLASE-RELATED"/>
    <property type="match status" value="1"/>
</dbReference>
<accession>A0A5S4GQ89</accession>
<dbReference type="OrthoDB" id="3468573at2"/>
<organism evidence="2 3">
    <name type="scientific">Actinomadura geliboluensis</name>
    <dbReference type="NCBI Taxonomy" id="882440"/>
    <lineage>
        <taxon>Bacteria</taxon>
        <taxon>Bacillati</taxon>
        <taxon>Actinomycetota</taxon>
        <taxon>Actinomycetes</taxon>
        <taxon>Streptosporangiales</taxon>
        <taxon>Thermomonosporaceae</taxon>
        <taxon>Actinomadura</taxon>
    </lineage>
</organism>
<dbReference type="Pfam" id="PF03803">
    <property type="entry name" value="Scramblase"/>
    <property type="match status" value="1"/>
</dbReference>
<dbReference type="AlphaFoldDB" id="A0A5S4GQ89"/>
<proteinExistence type="predicted"/>
<dbReference type="InterPro" id="IPR025659">
    <property type="entry name" value="Tubby-like_C"/>
</dbReference>
<dbReference type="GO" id="GO:0017128">
    <property type="term" value="F:phospholipid scramblase activity"/>
    <property type="evidence" value="ECO:0007669"/>
    <property type="project" value="InterPro"/>
</dbReference>
<feature type="compositionally biased region" description="Low complexity" evidence="1">
    <location>
        <begin position="1"/>
        <end position="11"/>
    </location>
</feature>
<comment type="caution">
    <text evidence="2">The sequence shown here is derived from an EMBL/GenBank/DDBJ whole genome shotgun (WGS) entry which is preliminary data.</text>
</comment>
<reference evidence="2 3" key="1">
    <citation type="submission" date="2019-05" db="EMBL/GenBank/DDBJ databases">
        <title>Draft genome sequence of Actinomadura geliboluensis A8036.</title>
        <authorList>
            <person name="Saricaoglu S."/>
            <person name="Isik K."/>
        </authorList>
    </citation>
    <scope>NUCLEOTIDE SEQUENCE [LARGE SCALE GENOMIC DNA]</scope>
    <source>
        <strain evidence="2 3">A8036</strain>
    </source>
</reference>
<dbReference type="SUPFAM" id="SSF54518">
    <property type="entry name" value="Tubby C-terminal domain-like"/>
    <property type="match status" value="1"/>
</dbReference>
<evidence type="ECO:0000256" key="1">
    <source>
        <dbReference type="SAM" id="MobiDB-lite"/>
    </source>
</evidence>
<evidence type="ECO:0000313" key="3">
    <source>
        <dbReference type="Proteomes" id="UP000305238"/>
    </source>
</evidence>
<name>A0A5S4GQ89_9ACTN</name>
<feature type="region of interest" description="Disordered" evidence="1">
    <location>
        <begin position="1"/>
        <end position="32"/>
    </location>
</feature>
<evidence type="ECO:0008006" key="4">
    <source>
        <dbReference type="Google" id="ProtNLM"/>
    </source>
</evidence>
<dbReference type="InterPro" id="IPR005552">
    <property type="entry name" value="Scramblase"/>
</dbReference>
<dbReference type="PANTHER" id="PTHR23248:SF9">
    <property type="entry name" value="PHOSPHOLIPID SCRAMBLASE"/>
    <property type="match status" value="1"/>
</dbReference>
<protein>
    <recommendedName>
        <fullName evidence="4">Scramblase</fullName>
    </recommendedName>
</protein>
<dbReference type="Proteomes" id="UP000305238">
    <property type="component" value="Unassembled WGS sequence"/>
</dbReference>
<evidence type="ECO:0000313" key="2">
    <source>
        <dbReference type="EMBL" id="TMR35128.1"/>
    </source>
</evidence>
<dbReference type="GO" id="GO:0005886">
    <property type="term" value="C:plasma membrane"/>
    <property type="evidence" value="ECO:0007669"/>
    <property type="project" value="TreeGrafter"/>
</dbReference>
<sequence>MRGAAPRAAPFVRPPSGGPSRRTRAGGGASPVPRAAVVLPSFGRMTDLFNSPVLRIDQPRGAPAARSRYKVSDGRGRLLAAAEERDVSLLRQAVRTALGGSDGRRIVHVEDARGVPLLIVDKENKRRTRVNTAEGVHIGSVQNRERYDYALLDAAERPIGHLDGSRFGRKFPVLDVHGNHVAQLDKKWKGAATEALTTADRYSLEIFRPLADPLRVLVVAAPLAIDLMLYESKDWPIE</sequence>